<accession>A0A2N8ZL78</accession>
<dbReference type="KEGG" id="vta:B1015"/>
<dbReference type="PROSITE" id="PS01124">
    <property type="entry name" value="HTH_ARAC_FAMILY_2"/>
    <property type="match status" value="1"/>
</dbReference>
<dbReference type="AlphaFoldDB" id="A0A2N8ZL78"/>
<dbReference type="Pfam" id="PF12833">
    <property type="entry name" value="HTH_18"/>
    <property type="match status" value="1"/>
</dbReference>
<keyword evidence="2" id="KW-0238">DNA-binding</keyword>
<evidence type="ECO:0000259" key="4">
    <source>
        <dbReference type="PROSITE" id="PS01124"/>
    </source>
</evidence>
<dbReference type="InterPro" id="IPR018060">
    <property type="entry name" value="HTH_AraC"/>
</dbReference>
<dbReference type="PANTHER" id="PTHR47504:SF5">
    <property type="entry name" value="RIGHT ORIGIN-BINDING PROTEIN"/>
    <property type="match status" value="1"/>
</dbReference>
<evidence type="ECO:0000313" key="5">
    <source>
        <dbReference type="EMBL" id="SON52626.1"/>
    </source>
</evidence>
<dbReference type="EMBL" id="LT960612">
    <property type="protein sequence ID" value="SON52626.1"/>
    <property type="molecule type" value="Genomic_DNA"/>
</dbReference>
<dbReference type="Gene3D" id="1.10.10.60">
    <property type="entry name" value="Homeodomain-like"/>
    <property type="match status" value="2"/>
</dbReference>
<name>A0A2N8ZL78_9VIBR</name>
<evidence type="ECO:0000256" key="2">
    <source>
        <dbReference type="ARBA" id="ARBA00023125"/>
    </source>
</evidence>
<keyword evidence="1" id="KW-0805">Transcription regulation</keyword>
<reference evidence="5 6" key="1">
    <citation type="submission" date="2017-10" db="EMBL/GenBank/DDBJ databases">
        <authorList>
            <person name="Banno H."/>
            <person name="Chua N.-H."/>
        </authorList>
    </citation>
    <scope>NUCLEOTIDE SEQUENCE [LARGE SCALE GENOMIC DNA]</scope>
    <source>
        <strain evidence="5">Vibrio tapetis CECT4600</strain>
    </source>
</reference>
<dbReference type="GO" id="GO:0043565">
    <property type="term" value="F:sequence-specific DNA binding"/>
    <property type="evidence" value="ECO:0007669"/>
    <property type="project" value="InterPro"/>
</dbReference>
<evidence type="ECO:0000256" key="1">
    <source>
        <dbReference type="ARBA" id="ARBA00023015"/>
    </source>
</evidence>
<keyword evidence="3" id="KW-0804">Transcription</keyword>
<dbReference type="Proteomes" id="UP000235828">
    <property type="component" value="Chromosome B"/>
</dbReference>
<evidence type="ECO:0000256" key="3">
    <source>
        <dbReference type="ARBA" id="ARBA00023163"/>
    </source>
</evidence>
<dbReference type="OrthoDB" id="282744at2"/>
<proteinExistence type="predicted"/>
<dbReference type="PANTHER" id="PTHR47504">
    <property type="entry name" value="RIGHT ORIGIN-BINDING PROTEIN"/>
    <property type="match status" value="1"/>
</dbReference>
<dbReference type="SMART" id="SM00342">
    <property type="entry name" value="HTH_ARAC"/>
    <property type="match status" value="1"/>
</dbReference>
<sequence length="439" mass="51071">MTSRVLKVVTLVEQKLPYSWALDDLAAKVSVSKWHLQREFKANTGMSIGQYARTRRLGMAAYEIANTEKRIIDVAMDFDFESQEAFARAFKRQYGISPKHLKLQPTWANNLFSRPICQDYIDCFHYCSANPPTIVDFPDTHFYGLYDYFEAIRFDSESFLSQLRGLWDKFLAYIPDDDRGDWAEYYSVETFERGSHQMQKFTMMAARTRSFSPEVESISFMPAHQRLRFSVPKPELTEYFLEYLYYVYMPQSKRSVMKLPVLWQMDLDGNLCGLYALEYADEQTLPKSIVSILPDLVCKPTKEMSAIRHDVSIDLRETGLRIKNLLRRWEADFDSNSDIIVGDYSGKEFKVDHQFISHFVVNEGLSEQNKNMINVAKNHYLQVELVGTVIELAEAVDYILFAYMDASAYYSSAGCEWLCDIEKVHSTYRVTALFPVKKR</sequence>
<dbReference type="GO" id="GO:0003700">
    <property type="term" value="F:DNA-binding transcription factor activity"/>
    <property type="evidence" value="ECO:0007669"/>
    <property type="project" value="InterPro"/>
</dbReference>
<dbReference type="InterPro" id="IPR050959">
    <property type="entry name" value="MarA-like"/>
</dbReference>
<evidence type="ECO:0000313" key="6">
    <source>
        <dbReference type="Proteomes" id="UP000235828"/>
    </source>
</evidence>
<organism evidence="5 6">
    <name type="scientific">Vibrio tapetis subsp. tapetis</name>
    <dbReference type="NCBI Taxonomy" id="1671868"/>
    <lineage>
        <taxon>Bacteria</taxon>
        <taxon>Pseudomonadati</taxon>
        <taxon>Pseudomonadota</taxon>
        <taxon>Gammaproteobacteria</taxon>
        <taxon>Vibrionales</taxon>
        <taxon>Vibrionaceae</taxon>
        <taxon>Vibrio</taxon>
    </lineage>
</organism>
<keyword evidence="6" id="KW-1185">Reference proteome</keyword>
<dbReference type="RefSeq" id="WP_102524829.1">
    <property type="nucleotide sequence ID" value="NZ_LT960612.1"/>
</dbReference>
<gene>
    <name evidence="5" type="ORF">VTAP4600_B1015</name>
</gene>
<dbReference type="SUPFAM" id="SSF46689">
    <property type="entry name" value="Homeodomain-like"/>
    <property type="match status" value="2"/>
</dbReference>
<protein>
    <recommendedName>
        <fullName evidence="4">HTH araC/xylS-type domain-containing protein</fullName>
    </recommendedName>
</protein>
<dbReference type="InterPro" id="IPR009057">
    <property type="entry name" value="Homeodomain-like_sf"/>
</dbReference>
<feature type="domain" description="HTH araC/xylS-type" evidence="4">
    <location>
        <begin position="6"/>
        <end position="104"/>
    </location>
</feature>